<dbReference type="EMBL" id="JH712578">
    <property type="protein sequence ID" value="EFO13026.2"/>
    <property type="molecule type" value="Genomic_DNA"/>
</dbReference>
<evidence type="ECO:0000313" key="1">
    <source>
        <dbReference type="EMBL" id="EFO13026.2"/>
    </source>
</evidence>
<dbReference type="KEGG" id="loa:LOAG_15506"/>
<dbReference type="CTD" id="9952996"/>
<dbReference type="InParanoid" id="A0A1S0TFN8"/>
<sequence length="71" mass="8104">KNETIAAKAESSISMNLVEKVNHPPDVFEMFTLTGYPDTEYAQQRNLFKMTTKNQNMPRRARNNDTVLSGI</sequence>
<dbReference type="GeneID" id="9952996"/>
<feature type="non-terminal residue" evidence="1">
    <location>
        <position position="1"/>
    </location>
</feature>
<reference evidence="1" key="1">
    <citation type="submission" date="2012-04" db="EMBL/GenBank/DDBJ databases">
        <title>The Genome Sequence of Loa loa.</title>
        <authorList>
            <consortium name="The Broad Institute Genome Sequencing Platform"/>
            <consortium name="Broad Institute Genome Sequencing Center for Infectious Disease"/>
            <person name="Nutman T.B."/>
            <person name="Fink D.L."/>
            <person name="Russ C."/>
            <person name="Young S."/>
            <person name="Zeng Q."/>
            <person name="Gargeya S."/>
            <person name="Alvarado L."/>
            <person name="Berlin A."/>
            <person name="Chapman S.B."/>
            <person name="Chen Z."/>
            <person name="Freedman E."/>
            <person name="Gellesch M."/>
            <person name="Goldberg J."/>
            <person name="Griggs A."/>
            <person name="Gujja S."/>
            <person name="Heilman E.R."/>
            <person name="Heiman D."/>
            <person name="Howarth C."/>
            <person name="Mehta T."/>
            <person name="Neiman D."/>
            <person name="Pearson M."/>
            <person name="Roberts A."/>
            <person name="Saif S."/>
            <person name="Shea T."/>
            <person name="Shenoy N."/>
            <person name="Sisk P."/>
            <person name="Stolte C."/>
            <person name="Sykes S."/>
            <person name="White J."/>
            <person name="Yandava C."/>
            <person name="Haas B."/>
            <person name="Henn M.R."/>
            <person name="Nusbaum C."/>
            <person name="Birren B."/>
        </authorList>
    </citation>
    <scope>NUCLEOTIDE SEQUENCE [LARGE SCALE GENOMIC DNA]</scope>
</reference>
<gene>
    <name evidence="1" type="ORF">LOAG_15506</name>
</gene>
<dbReference type="RefSeq" id="XP_003151043.2">
    <property type="nucleotide sequence ID" value="XM_003150995.2"/>
</dbReference>
<name>A0A1S0TFN8_LOALO</name>
<protein>
    <submittedName>
        <fullName evidence="1">Uncharacterized protein</fullName>
    </submittedName>
</protein>
<organism evidence="1">
    <name type="scientific">Loa loa</name>
    <name type="common">Eye worm</name>
    <name type="synonym">Filaria loa</name>
    <dbReference type="NCBI Taxonomy" id="7209"/>
    <lineage>
        <taxon>Eukaryota</taxon>
        <taxon>Metazoa</taxon>
        <taxon>Ecdysozoa</taxon>
        <taxon>Nematoda</taxon>
        <taxon>Chromadorea</taxon>
        <taxon>Rhabditida</taxon>
        <taxon>Spirurina</taxon>
        <taxon>Spiruromorpha</taxon>
        <taxon>Filarioidea</taxon>
        <taxon>Onchocercidae</taxon>
        <taxon>Loa</taxon>
    </lineage>
</organism>
<dbReference type="OrthoDB" id="283575at2759"/>
<dbReference type="AlphaFoldDB" id="A0A1S0TFN8"/>
<proteinExistence type="predicted"/>
<accession>A0A1S0TFN8</accession>